<evidence type="ECO:0000313" key="3">
    <source>
        <dbReference type="EMBL" id="AUB44772.1"/>
    </source>
</evidence>
<geneLocation type="plasmid" evidence="4">
    <name>pnfsy08</name>
</geneLocation>
<dbReference type="Proteomes" id="UP000232003">
    <property type="component" value="Plasmid pNFSY08"/>
</dbReference>
<dbReference type="EMBL" id="CP024793">
    <property type="protein sequence ID" value="AUB44485.1"/>
    <property type="molecule type" value="Genomic_DNA"/>
</dbReference>
<gene>
    <name evidence="1" type="ORF">COO91_10522</name>
    <name evidence="2" type="ORF">COO91_10712</name>
    <name evidence="3" type="ORF">COO91_11017</name>
</gene>
<dbReference type="AlphaFoldDB" id="A0A2K8T9G8"/>
<evidence type="ECO:0000313" key="1">
    <source>
        <dbReference type="EMBL" id="AUB44299.1"/>
    </source>
</evidence>
<dbReference type="KEGG" id="nfl:COO91_10522"/>
<protein>
    <submittedName>
        <fullName evidence="3">ATPase involved in DNA repair</fullName>
    </submittedName>
</protein>
<dbReference type="EMBL" id="CP024793">
    <property type="protein sequence ID" value="AUB44772.1"/>
    <property type="molecule type" value="Genomic_DNA"/>
</dbReference>
<sequence>MLPQAVSDIRAVLAKPGCTWQEFWNVAQEYEVIKSDYLAELTTQETDLITALQNASSQPGTIGVGSIVAHADPYRTLYVARGEFTNRGKG</sequence>
<reference evidence="1 4" key="1">
    <citation type="submission" date="2017-11" db="EMBL/GenBank/DDBJ databases">
        <title>Complete genome of a free-living desiccation-tolerant cyanobacterium and its photosynthetic adaptation to extreme terrestrial habitat.</title>
        <authorList>
            <person name="Shang J."/>
        </authorList>
    </citation>
    <scope>NUCLEOTIDE SEQUENCE [LARGE SCALE GENOMIC DNA]</scope>
    <source>
        <strain evidence="1 4">CCNUN1</strain>
        <plasmid evidence="4">pnfsy08</plasmid>
        <plasmid evidence="1">pNFSY08</plasmid>
    </source>
</reference>
<dbReference type="KEGG" id="nfl:COO91_10712"/>
<accession>A0A2K8T9G8</accession>
<organism evidence="1 4">
    <name type="scientific">Nostoc flagelliforme CCNUN1</name>
    <dbReference type="NCBI Taxonomy" id="2038116"/>
    <lineage>
        <taxon>Bacteria</taxon>
        <taxon>Bacillati</taxon>
        <taxon>Cyanobacteriota</taxon>
        <taxon>Cyanophyceae</taxon>
        <taxon>Nostocales</taxon>
        <taxon>Nostocaceae</taxon>
        <taxon>Nostoc</taxon>
    </lineage>
</organism>
<dbReference type="EMBL" id="CP024793">
    <property type="protein sequence ID" value="AUB44299.1"/>
    <property type="molecule type" value="Genomic_DNA"/>
</dbReference>
<evidence type="ECO:0000313" key="2">
    <source>
        <dbReference type="EMBL" id="AUB44485.1"/>
    </source>
</evidence>
<geneLocation type="plasmid" evidence="1">
    <name>pNFSY08</name>
</geneLocation>
<dbReference type="KEGG" id="nfl:COO91_11017"/>
<keyword evidence="4" id="KW-1185">Reference proteome</keyword>
<name>A0A2K8T9G8_9NOSO</name>
<keyword evidence="1" id="KW-0614">Plasmid</keyword>
<evidence type="ECO:0000313" key="4">
    <source>
        <dbReference type="Proteomes" id="UP000232003"/>
    </source>
</evidence>
<proteinExistence type="predicted"/>